<evidence type="ECO:0000259" key="1">
    <source>
        <dbReference type="PROSITE" id="PS51704"/>
    </source>
</evidence>
<evidence type="ECO:0000313" key="2">
    <source>
        <dbReference type="EMBL" id="KCZ87682.1"/>
    </source>
</evidence>
<dbReference type="InterPro" id="IPR017946">
    <property type="entry name" value="PLC-like_Pdiesterase_TIM-brl"/>
</dbReference>
<dbReference type="RefSeq" id="WP_035582512.1">
    <property type="nucleotide sequence ID" value="NZ_ARYJ01000007.1"/>
</dbReference>
<name>A0A059FAQ3_9PROT</name>
<dbReference type="eggNOG" id="COG0584">
    <property type="taxonomic scope" value="Bacteria"/>
</dbReference>
<dbReference type="GO" id="GO:0006629">
    <property type="term" value="P:lipid metabolic process"/>
    <property type="evidence" value="ECO:0007669"/>
    <property type="project" value="InterPro"/>
</dbReference>
<dbReference type="Gene3D" id="3.20.20.190">
    <property type="entry name" value="Phosphatidylinositol (PI) phosphodiesterase"/>
    <property type="match status" value="1"/>
</dbReference>
<gene>
    <name evidence="2" type="ORF">HJA_11799</name>
</gene>
<organism evidence="2 3">
    <name type="scientific">Hyphomonas jannaschiana VP2</name>
    <dbReference type="NCBI Taxonomy" id="1280952"/>
    <lineage>
        <taxon>Bacteria</taxon>
        <taxon>Pseudomonadati</taxon>
        <taxon>Pseudomonadota</taxon>
        <taxon>Alphaproteobacteria</taxon>
        <taxon>Hyphomonadales</taxon>
        <taxon>Hyphomonadaceae</taxon>
        <taxon>Hyphomonas</taxon>
    </lineage>
</organism>
<dbReference type="Pfam" id="PF03009">
    <property type="entry name" value="GDPD"/>
    <property type="match status" value="1"/>
</dbReference>
<dbReference type="PROSITE" id="PS51704">
    <property type="entry name" value="GP_PDE"/>
    <property type="match status" value="1"/>
</dbReference>
<dbReference type="PANTHER" id="PTHR46211">
    <property type="entry name" value="GLYCEROPHOSPHORYL DIESTER PHOSPHODIESTERASE"/>
    <property type="match status" value="1"/>
</dbReference>
<dbReference type="PANTHER" id="PTHR46211:SF1">
    <property type="entry name" value="GLYCEROPHOSPHODIESTER PHOSPHODIESTERASE, CYTOPLASMIC"/>
    <property type="match status" value="1"/>
</dbReference>
<sequence length="244" mass="27317">MATPFDPRKFRYAHRGLWSANGPPENSLEAFRRARMAGLGIEFDVRPARDGTPVVFHDDTLDRMTKRSGKTEELNAKELSRLSLAGSSEHVPNFLELLRIWPYQLPLLTELKIDGNTDPEAFARRVGDRLAHWKGFAAAMSFSEKAVRALPMGLMRGQLIGPASRVGDDTFDAVLERAIADRIDYLAVHTSDVERAALKSQGSNLPIIVWTVRSEDDLDRCKEHGAAVIFEHLDPELVSQRLNT</sequence>
<dbReference type="InterPro" id="IPR030395">
    <property type="entry name" value="GP_PDE_dom"/>
</dbReference>
<keyword evidence="3" id="KW-1185">Reference proteome</keyword>
<dbReference type="AlphaFoldDB" id="A0A059FAQ3"/>
<reference evidence="2 3" key="1">
    <citation type="journal article" date="2014" name="Antonie Van Leeuwenhoek">
        <title>Hyphomonas beringensis sp. nov. and Hyphomonas chukchiensis sp. nov., isolated from surface seawater of the Bering Sea and Chukchi Sea.</title>
        <authorList>
            <person name="Li C."/>
            <person name="Lai Q."/>
            <person name="Li G."/>
            <person name="Dong C."/>
            <person name="Wang J."/>
            <person name="Liao Y."/>
            <person name="Shao Z."/>
        </authorList>
    </citation>
    <scope>NUCLEOTIDE SEQUENCE [LARGE SCALE GENOMIC DNA]</scope>
    <source>
        <strain evidence="2 3">VP2</strain>
    </source>
</reference>
<feature type="domain" description="GP-PDE" evidence="1">
    <location>
        <begin position="9"/>
        <end position="241"/>
    </location>
</feature>
<dbReference type="OrthoDB" id="384721at2"/>
<dbReference type="GO" id="GO:0008081">
    <property type="term" value="F:phosphoric diester hydrolase activity"/>
    <property type="evidence" value="ECO:0007669"/>
    <property type="project" value="InterPro"/>
</dbReference>
<dbReference type="STRING" id="1280952.HJA_11799"/>
<dbReference type="EMBL" id="ARYJ01000007">
    <property type="protein sequence ID" value="KCZ87682.1"/>
    <property type="molecule type" value="Genomic_DNA"/>
</dbReference>
<protein>
    <submittedName>
        <fullName evidence="2">Glycerophosphoryl diester phosphodiesterase family protein</fullName>
    </submittedName>
</protein>
<dbReference type="Proteomes" id="UP000024816">
    <property type="component" value="Unassembled WGS sequence"/>
</dbReference>
<accession>A0A059FAQ3</accession>
<comment type="caution">
    <text evidence="2">The sequence shown here is derived from an EMBL/GenBank/DDBJ whole genome shotgun (WGS) entry which is preliminary data.</text>
</comment>
<dbReference type="PATRIC" id="fig|1280952.3.peg.2359"/>
<dbReference type="SUPFAM" id="SSF51695">
    <property type="entry name" value="PLC-like phosphodiesterases"/>
    <property type="match status" value="1"/>
</dbReference>
<proteinExistence type="predicted"/>
<evidence type="ECO:0000313" key="3">
    <source>
        <dbReference type="Proteomes" id="UP000024816"/>
    </source>
</evidence>